<reference evidence="4" key="1">
    <citation type="journal article" date="2022" name="Microb. Genom.">
        <title>A global pangenome for the wheat fungal pathogen Pyrenophora tritici-repentis and prediction of effector protein structural homology.</title>
        <authorList>
            <person name="Moolhuijzen P.M."/>
            <person name="See P.T."/>
            <person name="Shi G."/>
            <person name="Powell H.R."/>
            <person name="Cockram J."/>
            <person name="Jorgensen L.N."/>
            <person name="Benslimane H."/>
            <person name="Strelkov S.E."/>
            <person name="Turner J."/>
            <person name="Liu Z."/>
            <person name="Moffat C.S."/>
        </authorList>
    </citation>
    <scope>NUCLEOTIDE SEQUENCE [LARGE SCALE GENOMIC DNA]</scope>
</reference>
<evidence type="ECO:0000256" key="1">
    <source>
        <dbReference type="SAM" id="MobiDB-lite"/>
    </source>
</evidence>
<keyword evidence="4" id="KW-1185">Reference proteome</keyword>
<name>A0A922N7H3_9PLEO</name>
<organism evidence="3 4">
    <name type="scientific">Pyrenophora tritici-repentis</name>
    <dbReference type="NCBI Taxonomy" id="45151"/>
    <lineage>
        <taxon>Eukaryota</taxon>
        <taxon>Fungi</taxon>
        <taxon>Dikarya</taxon>
        <taxon>Ascomycota</taxon>
        <taxon>Pezizomycotina</taxon>
        <taxon>Dothideomycetes</taxon>
        <taxon>Pleosporomycetidae</taxon>
        <taxon>Pleosporales</taxon>
        <taxon>Pleosporineae</taxon>
        <taxon>Pleosporaceae</taxon>
        <taxon>Pyrenophora</taxon>
    </lineage>
</organism>
<evidence type="ECO:0000313" key="4">
    <source>
        <dbReference type="Proteomes" id="UP000249757"/>
    </source>
</evidence>
<gene>
    <name evidence="3" type="ORF">Ptr86124_011361</name>
</gene>
<comment type="caution">
    <text evidence="3">The sequence shown here is derived from an EMBL/GenBank/DDBJ whole genome shotgun (WGS) entry which is preliminary data.</text>
</comment>
<feature type="domain" description="DUF6604" evidence="2">
    <location>
        <begin position="144"/>
        <end position="228"/>
    </location>
</feature>
<dbReference type="InterPro" id="IPR046539">
    <property type="entry name" value="DUF6604"/>
</dbReference>
<evidence type="ECO:0000259" key="2">
    <source>
        <dbReference type="Pfam" id="PF20253"/>
    </source>
</evidence>
<proteinExistence type="predicted"/>
<sequence length="753" mass="85928">MSQQTTSQNRLERYKSLGKHVSSFLYNECAQVVGPKRWEKMIGSSSSTNPQKLPIRMYKPAAELLYKHSSPQISTVQAVVKDLKTVIRLRKAQSAFYQHKPNQTPEDLKSHNGHQYFISVLEEVLDSMVQLSVRLTVEACLKKQHNPTPAEKEKADSSSSEETLRRTKEDELEENYGFYLAYFQIDSEAIRSFCKSCWQMHKKGELSLEIAAMMTNTGYILLEARMSELILETETIRKKLTKTKVGVLQDSDPLYRIHQQWKSQMDAGNLGCMDLSILLDATPLADLIDVDQAPIPEREEQSARQKWDIAAFLVREFLRTAKVLPPKESPEWRRLPESRGGDRLTVSMCRMFREGTVGDWQPLGLDLLVDAINILGPKVDEPWKSFRQTHRKSPVSRVIPFVTLLPDSLSDFRYQFTSPDEDLMVTAIGKLRWAAKRKAKKRGKGVSESPINTEIPKFFLSSKNVVQTGITSFLRKFGTNGFPIIHDMYQIRSALVEAGRLPQNAKWGHLDHLAESDGEEIIFVGTDAPKWLCKRSDPLFDIAQSSAFLLETVTKGEMEKYFFRSEIGSILVAMTVAEDDPFIGLRRLQNWIMDDKLMAWLCPKASQTAVTEDCDENLSIAFENLDLAATHDYESKAPRTKGQEAFRKRALDELKGDTNEDGYLTPAAQLRWLFQVMRDDEQKCFIDLSKLLGDCEELGEKIDQSMLVPIPKTYRNHGKQHSSFLMMWHGLHGAPEIESLVKEVAKLFQEKME</sequence>
<accession>A0A922N7H3</accession>
<feature type="compositionally biased region" description="Basic and acidic residues" evidence="1">
    <location>
        <begin position="150"/>
        <end position="167"/>
    </location>
</feature>
<dbReference type="Pfam" id="PF20253">
    <property type="entry name" value="DUF6604"/>
    <property type="match status" value="2"/>
</dbReference>
<feature type="region of interest" description="Disordered" evidence="1">
    <location>
        <begin position="145"/>
        <end position="167"/>
    </location>
</feature>
<dbReference type="EMBL" id="NRDI02000019">
    <property type="protein sequence ID" value="KAI1509775.1"/>
    <property type="molecule type" value="Genomic_DNA"/>
</dbReference>
<dbReference type="PANTHER" id="PTHR38795:SF1">
    <property type="entry name" value="DUF6604 DOMAIN-CONTAINING PROTEIN"/>
    <property type="match status" value="1"/>
</dbReference>
<dbReference type="Proteomes" id="UP000249757">
    <property type="component" value="Unassembled WGS sequence"/>
</dbReference>
<evidence type="ECO:0000313" key="3">
    <source>
        <dbReference type="EMBL" id="KAI1509775.1"/>
    </source>
</evidence>
<dbReference type="PANTHER" id="PTHR38795">
    <property type="entry name" value="DUF6604 DOMAIN-CONTAINING PROTEIN"/>
    <property type="match status" value="1"/>
</dbReference>
<dbReference type="AlphaFoldDB" id="A0A922N7H3"/>
<protein>
    <recommendedName>
        <fullName evidence="2">DUF6604 domain-containing protein</fullName>
    </recommendedName>
</protein>
<feature type="domain" description="DUF6604" evidence="2">
    <location>
        <begin position="45"/>
        <end position="128"/>
    </location>
</feature>